<sequence>MIWETLYRCTSGLALTMISASWGPRWCSPSASISTTCAGTEAHFLRSFSILLSKHNSYLSSTNDFIIHALLCFCRIFSIAKLHKPKASWLPSIVIFRQIHILHGTKFLERTPKIFRPGVKREIANQQAGRTRRAAVTTRAGVTVADARFLVVVVSLPGTGRGSAAATGTVTPTPAPVARHRRHGQ</sequence>
<proteinExistence type="predicted"/>
<evidence type="ECO:0000256" key="1">
    <source>
        <dbReference type="SAM" id="MobiDB-lite"/>
    </source>
</evidence>
<protein>
    <submittedName>
        <fullName evidence="2">Uncharacterized protein</fullName>
    </submittedName>
</protein>
<feature type="region of interest" description="Disordered" evidence="1">
    <location>
        <begin position="161"/>
        <end position="185"/>
    </location>
</feature>
<organism evidence="2">
    <name type="scientific">Rhizophora mucronata</name>
    <name type="common">Asiatic mangrove</name>
    <dbReference type="NCBI Taxonomy" id="61149"/>
    <lineage>
        <taxon>Eukaryota</taxon>
        <taxon>Viridiplantae</taxon>
        <taxon>Streptophyta</taxon>
        <taxon>Embryophyta</taxon>
        <taxon>Tracheophyta</taxon>
        <taxon>Spermatophyta</taxon>
        <taxon>Magnoliopsida</taxon>
        <taxon>eudicotyledons</taxon>
        <taxon>Gunneridae</taxon>
        <taxon>Pentapetalae</taxon>
        <taxon>rosids</taxon>
        <taxon>fabids</taxon>
        <taxon>Malpighiales</taxon>
        <taxon>Rhizophoraceae</taxon>
        <taxon>Rhizophora</taxon>
    </lineage>
</organism>
<dbReference type="EMBL" id="GGEC01027072">
    <property type="protein sequence ID" value="MBX07556.1"/>
    <property type="molecule type" value="Transcribed_RNA"/>
</dbReference>
<dbReference type="AlphaFoldDB" id="A0A2P2KP95"/>
<feature type="compositionally biased region" description="Low complexity" evidence="1">
    <location>
        <begin position="162"/>
        <end position="172"/>
    </location>
</feature>
<evidence type="ECO:0000313" key="2">
    <source>
        <dbReference type="EMBL" id="MBX07556.1"/>
    </source>
</evidence>
<name>A0A2P2KP95_RHIMU</name>
<reference evidence="2" key="1">
    <citation type="submission" date="2018-02" db="EMBL/GenBank/DDBJ databases">
        <title>Rhizophora mucronata_Transcriptome.</title>
        <authorList>
            <person name="Meera S.P."/>
            <person name="Sreeshan A."/>
            <person name="Augustine A."/>
        </authorList>
    </citation>
    <scope>NUCLEOTIDE SEQUENCE</scope>
    <source>
        <tissue evidence="2">Leaf</tissue>
    </source>
</reference>
<accession>A0A2P2KP95</accession>